<reference evidence="1 2" key="1">
    <citation type="submission" date="2007-01" db="EMBL/GenBank/DDBJ databases">
        <authorList>
            <person name="Haygood M."/>
            <person name="Podell S."/>
            <person name="Anderson C."/>
            <person name="Hopkinson B."/>
            <person name="Roe K."/>
            <person name="Barbeau K."/>
            <person name="Gaasterland T."/>
            <person name="Ferriera S."/>
            <person name="Johnson J."/>
            <person name="Kravitz S."/>
            <person name="Beeson K."/>
            <person name="Sutton G."/>
            <person name="Rogers Y.-H."/>
            <person name="Friedman R."/>
            <person name="Frazier M."/>
            <person name="Venter J.C."/>
        </authorList>
    </citation>
    <scope>NUCLEOTIDE SEQUENCE [LARGE SCALE GENOMIC DNA]</scope>
    <source>
        <strain evidence="1 2">ATCC 23134</strain>
    </source>
</reference>
<proteinExistence type="predicted"/>
<keyword evidence="2" id="KW-1185">Reference proteome</keyword>
<dbReference type="AlphaFoldDB" id="A1ZQQ9"/>
<dbReference type="Proteomes" id="UP000004095">
    <property type="component" value="Unassembled WGS sequence"/>
</dbReference>
<sequence length="56" mass="6544">MHLFTKQVFCSLGAFYFFCFTNRGYAFYSSLNFDENTQIIEKRQSSLACLKKLGND</sequence>
<evidence type="ECO:0000313" key="1">
    <source>
        <dbReference type="EMBL" id="EAY27214.1"/>
    </source>
</evidence>
<dbReference type="EMBL" id="AAWS01000025">
    <property type="protein sequence ID" value="EAY27214.1"/>
    <property type="molecule type" value="Genomic_DNA"/>
</dbReference>
<organism evidence="1 2">
    <name type="scientific">Microscilla marina ATCC 23134</name>
    <dbReference type="NCBI Taxonomy" id="313606"/>
    <lineage>
        <taxon>Bacteria</taxon>
        <taxon>Pseudomonadati</taxon>
        <taxon>Bacteroidota</taxon>
        <taxon>Cytophagia</taxon>
        <taxon>Cytophagales</taxon>
        <taxon>Microscillaceae</taxon>
        <taxon>Microscilla</taxon>
    </lineage>
</organism>
<name>A1ZQQ9_MICM2</name>
<evidence type="ECO:0000313" key="2">
    <source>
        <dbReference type="Proteomes" id="UP000004095"/>
    </source>
</evidence>
<comment type="caution">
    <text evidence="1">The sequence shown here is derived from an EMBL/GenBank/DDBJ whole genome shotgun (WGS) entry which is preliminary data.</text>
</comment>
<accession>A1ZQQ9</accession>
<protein>
    <submittedName>
        <fullName evidence="1">Uncharacterized protein</fullName>
    </submittedName>
</protein>
<gene>
    <name evidence="1" type="ORF">M23134_06524</name>
</gene>